<keyword evidence="1" id="KW-0812">Transmembrane</keyword>
<keyword evidence="1" id="KW-0472">Membrane</keyword>
<keyword evidence="3" id="KW-1185">Reference proteome</keyword>
<sequence>MPELHRPDRSDRFDDELLGLDPADPEARAFAEHLDRMQRQRPAFTVEGYLDGVSHFADSANRAEGSRRWGAVLVVGLLLAVAAFLVWEAFVFVVTTWL</sequence>
<proteinExistence type="predicted"/>
<organism evidence="2 3">
    <name type="scientific">Pseudonocardia abyssalis</name>
    <dbReference type="NCBI Taxonomy" id="2792008"/>
    <lineage>
        <taxon>Bacteria</taxon>
        <taxon>Bacillati</taxon>
        <taxon>Actinomycetota</taxon>
        <taxon>Actinomycetes</taxon>
        <taxon>Pseudonocardiales</taxon>
        <taxon>Pseudonocardiaceae</taxon>
        <taxon>Pseudonocardia</taxon>
    </lineage>
</organism>
<evidence type="ECO:0000313" key="3">
    <source>
        <dbReference type="Proteomes" id="UP000694287"/>
    </source>
</evidence>
<name>A0ABS6UMM7_9PSEU</name>
<evidence type="ECO:0008006" key="4">
    <source>
        <dbReference type="Google" id="ProtNLM"/>
    </source>
</evidence>
<reference evidence="2 3" key="1">
    <citation type="submission" date="2020-11" db="EMBL/GenBank/DDBJ databases">
        <title>Pseudonocardia abyssalis sp. nov. and Pseudonocardia oceani sp. nov., description and phylogenomic analysis of two novel actinomycetes isolated from the deep Southern Ocean.</title>
        <authorList>
            <person name="Parra J."/>
        </authorList>
    </citation>
    <scope>NUCLEOTIDE SEQUENCE [LARGE SCALE GENOMIC DNA]</scope>
    <source>
        <strain evidence="2 3">KRD-168</strain>
    </source>
</reference>
<comment type="caution">
    <text evidence="2">The sequence shown here is derived from an EMBL/GenBank/DDBJ whole genome shotgun (WGS) entry which is preliminary data.</text>
</comment>
<dbReference type="RefSeq" id="WP_218605845.1">
    <property type="nucleotide sequence ID" value="NZ_JADQDJ010000440.1"/>
</dbReference>
<feature type="transmembrane region" description="Helical" evidence="1">
    <location>
        <begin position="69"/>
        <end position="94"/>
    </location>
</feature>
<gene>
    <name evidence="2" type="ORF">I4I81_04415</name>
</gene>
<dbReference type="Proteomes" id="UP000694287">
    <property type="component" value="Unassembled WGS sequence"/>
</dbReference>
<protein>
    <recommendedName>
        <fullName evidence="4">DUF3040 domain-containing protein</fullName>
    </recommendedName>
</protein>
<evidence type="ECO:0000313" key="2">
    <source>
        <dbReference type="EMBL" id="MBW0133501.1"/>
    </source>
</evidence>
<dbReference type="EMBL" id="JADQDK010000001">
    <property type="protein sequence ID" value="MBW0133501.1"/>
    <property type="molecule type" value="Genomic_DNA"/>
</dbReference>
<accession>A0ABS6UMM7</accession>
<keyword evidence="1" id="KW-1133">Transmembrane helix</keyword>
<evidence type="ECO:0000256" key="1">
    <source>
        <dbReference type="SAM" id="Phobius"/>
    </source>
</evidence>